<dbReference type="Proteomes" id="UP000011746">
    <property type="component" value="Unassembled WGS sequence"/>
</dbReference>
<dbReference type="STRING" id="1230341.AAV35_009090"/>
<comment type="subcellular location">
    <subcellularLocation>
        <location evidence="2">Cell membrane</location>
        <topology evidence="2">Multi-pass membrane protein</topology>
    </subcellularLocation>
</comment>
<keyword evidence="6 14" id="KW-1003">Cell membrane</keyword>
<keyword evidence="8 16" id="KW-0812">Transmembrane</keyword>
<dbReference type="GO" id="GO:0004129">
    <property type="term" value="F:cytochrome-c oxidase activity"/>
    <property type="evidence" value="ECO:0007669"/>
    <property type="project" value="UniProtKB-UniRule"/>
</dbReference>
<dbReference type="SUPFAM" id="SSF81464">
    <property type="entry name" value="Cytochrome c oxidase subunit II-like, transmembrane region"/>
    <property type="match status" value="1"/>
</dbReference>
<evidence type="ECO:0000256" key="10">
    <source>
        <dbReference type="ARBA" id="ARBA00022982"/>
    </source>
</evidence>
<gene>
    <name evidence="19" type="ORF">AAV35_009090</name>
    <name evidence="20" type="ORF">MJ3_07548</name>
</gene>
<dbReference type="NCBIfam" id="TIGR01432">
    <property type="entry name" value="QOXA"/>
    <property type="match status" value="1"/>
</dbReference>
<dbReference type="Gene3D" id="2.60.40.420">
    <property type="entry name" value="Cupredoxins - blue copper proteins"/>
    <property type="match status" value="1"/>
</dbReference>
<dbReference type="AlphaFoldDB" id="K2GBF3"/>
<dbReference type="RefSeq" id="WP_008590031.1">
    <property type="nucleotide sequence ID" value="NZ_AMPQ01000008.1"/>
</dbReference>
<evidence type="ECO:0000256" key="6">
    <source>
        <dbReference type="ARBA" id="ARBA00022475"/>
    </source>
</evidence>
<dbReference type="InterPro" id="IPR002429">
    <property type="entry name" value="CcO_II-like_C"/>
</dbReference>
<keyword evidence="5 14" id="KW-0813">Transport</keyword>
<feature type="domain" description="Cytochrome oxidase subunit II transmembrane region profile" evidence="18">
    <location>
        <begin position="18"/>
        <end position="116"/>
    </location>
</feature>
<dbReference type="GO" id="GO:0042773">
    <property type="term" value="P:ATP synthesis coupled electron transport"/>
    <property type="evidence" value="ECO:0007669"/>
    <property type="project" value="TreeGrafter"/>
</dbReference>
<reference evidence="22" key="2">
    <citation type="submission" date="2015-06" db="EMBL/GenBank/DDBJ databases">
        <title>Salimicrobium jeotgali MJ3, isolated from Myulchi jeot, a traditional Korean fermented seafood.</title>
        <authorList>
            <person name="Kim K.H."/>
            <person name="Jeon C.O."/>
            <person name="Jin H.M."/>
        </authorList>
    </citation>
    <scope>NUCLEOTIDE SEQUENCE [LARGE SCALE GENOMIC DNA]</scope>
    <source>
        <strain evidence="22">MJ3</strain>
    </source>
</reference>
<dbReference type="GO" id="GO:0005507">
    <property type="term" value="F:copper ion binding"/>
    <property type="evidence" value="ECO:0007669"/>
    <property type="project" value="InterPro"/>
</dbReference>
<evidence type="ECO:0000256" key="8">
    <source>
        <dbReference type="ARBA" id="ARBA00022692"/>
    </source>
</evidence>
<keyword evidence="9" id="KW-0732">Signal</keyword>
<evidence type="ECO:0000313" key="21">
    <source>
        <dbReference type="Proteomes" id="UP000011746"/>
    </source>
</evidence>
<dbReference type="eggNOG" id="COG1622">
    <property type="taxonomic scope" value="Bacteria"/>
</dbReference>
<reference evidence="19" key="3">
    <citation type="submission" date="2016-11" db="EMBL/GenBank/DDBJ databases">
        <title>Salimicrobium jeotgali MJ3, isolated from Myulchi jeot, a traditional Korean fermented seafood.</title>
        <authorList>
            <person name="Kim K.H."/>
            <person name="Jeon C.O."/>
            <person name="Jin H.M."/>
        </authorList>
    </citation>
    <scope>NUCLEOTIDE SEQUENCE</scope>
    <source>
        <strain evidence="19">MJ3</strain>
    </source>
</reference>
<keyword evidence="13 14" id="KW-0472">Membrane</keyword>
<dbReference type="GO" id="GO:0005886">
    <property type="term" value="C:plasma membrane"/>
    <property type="evidence" value="ECO:0007669"/>
    <property type="project" value="UniProtKB-SubCell"/>
</dbReference>
<proteinExistence type="inferred from homology"/>
<dbReference type="InterPro" id="IPR006332">
    <property type="entry name" value="QoxA"/>
</dbReference>
<evidence type="ECO:0000256" key="15">
    <source>
        <dbReference type="SAM" id="MobiDB-lite"/>
    </source>
</evidence>
<evidence type="ECO:0000256" key="1">
    <source>
        <dbReference type="ARBA" id="ARBA00000725"/>
    </source>
</evidence>
<feature type="transmembrane region" description="Helical" evidence="16">
    <location>
        <begin position="84"/>
        <end position="104"/>
    </location>
</feature>
<evidence type="ECO:0000256" key="12">
    <source>
        <dbReference type="ARBA" id="ARBA00023002"/>
    </source>
</evidence>
<evidence type="ECO:0000313" key="22">
    <source>
        <dbReference type="Proteomes" id="UP000092654"/>
    </source>
</evidence>
<accession>K2GBF3</accession>
<dbReference type="PANTHER" id="PTHR22888:SF18">
    <property type="entry name" value="CYTOCHROME BO(3) UBIQUINOL OXIDASE SUBUNIT 2"/>
    <property type="match status" value="1"/>
</dbReference>
<evidence type="ECO:0000313" key="20">
    <source>
        <dbReference type="EMBL" id="EKE31617.1"/>
    </source>
</evidence>
<dbReference type="GO" id="GO:0016682">
    <property type="term" value="F:oxidoreductase activity, acting on diphenols and related substances as donors, oxygen as acceptor"/>
    <property type="evidence" value="ECO:0007669"/>
    <property type="project" value="InterPro"/>
</dbReference>
<comment type="catalytic activity">
    <reaction evidence="1 14">
        <text>2 a quinol + O2 = 2 a quinone + 2 H2O</text>
        <dbReference type="Rhea" id="RHEA:55376"/>
        <dbReference type="ChEBI" id="CHEBI:15377"/>
        <dbReference type="ChEBI" id="CHEBI:15379"/>
        <dbReference type="ChEBI" id="CHEBI:24646"/>
        <dbReference type="ChEBI" id="CHEBI:132124"/>
    </reaction>
</comment>
<dbReference type="InterPro" id="IPR006333">
    <property type="entry name" value="Cyt_o_ubiquinol_oxidase_su2"/>
</dbReference>
<dbReference type="EMBL" id="CP011361">
    <property type="protein sequence ID" value="AKG04939.1"/>
    <property type="molecule type" value="Genomic_DNA"/>
</dbReference>
<evidence type="ECO:0000256" key="14">
    <source>
        <dbReference type="PIRNR" id="PIRNR000292"/>
    </source>
</evidence>
<feature type="domain" description="Cytochrome oxidase subunit II copper A binding" evidence="17">
    <location>
        <begin position="122"/>
        <end position="234"/>
    </location>
</feature>
<keyword evidence="7 14" id="KW-0679">Respiratory chain</keyword>
<dbReference type="InterPro" id="IPR036257">
    <property type="entry name" value="Cyt_c_oxidase_su2_TM_sf"/>
</dbReference>
<dbReference type="CDD" id="cd04212">
    <property type="entry name" value="CuRO_UO_II"/>
    <property type="match status" value="1"/>
</dbReference>
<dbReference type="EMBL" id="AMPQ01000008">
    <property type="protein sequence ID" value="EKE31617.1"/>
    <property type="molecule type" value="Genomic_DNA"/>
</dbReference>
<dbReference type="PROSITE" id="PS50999">
    <property type="entry name" value="COX2_TM"/>
    <property type="match status" value="1"/>
</dbReference>
<evidence type="ECO:0000256" key="4">
    <source>
        <dbReference type="ARBA" id="ARBA00016131"/>
    </source>
</evidence>
<dbReference type="EC" id="1.10.3.-" evidence="14"/>
<dbReference type="PANTHER" id="PTHR22888">
    <property type="entry name" value="CYTOCHROME C OXIDASE, SUBUNIT II"/>
    <property type="match status" value="1"/>
</dbReference>
<evidence type="ECO:0000256" key="7">
    <source>
        <dbReference type="ARBA" id="ARBA00022660"/>
    </source>
</evidence>
<dbReference type="Gene3D" id="1.10.287.90">
    <property type="match status" value="1"/>
</dbReference>
<feature type="compositionally biased region" description="Basic and acidic residues" evidence="15">
    <location>
        <begin position="272"/>
        <end position="288"/>
    </location>
</feature>
<dbReference type="PROSITE" id="PS51257">
    <property type="entry name" value="PROKAR_LIPOPROTEIN"/>
    <property type="match status" value="1"/>
</dbReference>
<evidence type="ECO:0000259" key="17">
    <source>
        <dbReference type="PROSITE" id="PS50857"/>
    </source>
</evidence>
<comment type="similarity">
    <text evidence="3 14">Belongs to the cytochrome c oxidase subunit 2 family.</text>
</comment>
<evidence type="ECO:0000256" key="5">
    <source>
        <dbReference type="ARBA" id="ARBA00022448"/>
    </source>
</evidence>
<dbReference type="PATRIC" id="fig|1230341.3.peg.1564"/>
<dbReference type="PIRSF" id="PIRSF000292">
    <property type="entry name" value="Ubi_od_II"/>
    <property type="match status" value="1"/>
</dbReference>
<organism evidence="20 21">
    <name type="scientific">Salimicrobium jeotgali</name>
    <dbReference type="NCBI Taxonomy" id="1230341"/>
    <lineage>
        <taxon>Bacteria</taxon>
        <taxon>Bacillati</taxon>
        <taxon>Bacillota</taxon>
        <taxon>Bacilli</taxon>
        <taxon>Bacillales</taxon>
        <taxon>Bacillaceae</taxon>
        <taxon>Salimicrobium</taxon>
    </lineage>
</organism>
<evidence type="ECO:0000256" key="13">
    <source>
        <dbReference type="ARBA" id="ARBA00023136"/>
    </source>
</evidence>
<comment type="function">
    <text evidence="14">Catalyzes quinol oxidation with the concomitant reduction of oxygen to water. Subunit II transfers the electrons from a quinol to the binuclear center of the catalytic subunit I.</text>
</comment>
<dbReference type="PROSITE" id="PS50857">
    <property type="entry name" value="COX2_CUA"/>
    <property type="match status" value="1"/>
</dbReference>
<dbReference type="OrthoDB" id="9783445at2"/>
<dbReference type="Proteomes" id="UP000092654">
    <property type="component" value="Chromosome"/>
</dbReference>
<dbReference type="InterPro" id="IPR011759">
    <property type="entry name" value="Cyt_c_oxidase_su2_TM_dom"/>
</dbReference>
<feature type="transmembrane region" description="Helical" evidence="16">
    <location>
        <begin position="40"/>
        <end position="64"/>
    </location>
</feature>
<keyword evidence="12 14" id="KW-0560">Oxidoreductase</keyword>
<dbReference type="KEGG" id="sje:AAV35_009090"/>
<evidence type="ECO:0000256" key="11">
    <source>
        <dbReference type="ARBA" id="ARBA00022989"/>
    </source>
</evidence>
<feature type="region of interest" description="Disordered" evidence="15">
    <location>
        <begin position="255"/>
        <end position="298"/>
    </location>
</feature>
<evidence type="ECO:0000313" key="19">
    <source>
        <dbReference type="EMBL" id="AKG04939.1"/>
    </source>
</evidence>
<evidence type="ECO:0000256" key="9">
    <source>
        <dbReference type="ARBA" id="ARBA00022729"/>
    </source>
</evidence>
<evidence type="ECO:0000256" key="2">
    <source>
        <dbReference type="ARBA" id="ARBA00004651"/>
    </source>
</evidence>
<reference evidence="20 21" key="1">
    <citation type="journal article" date="2012" name="J. Bacteriol.">
        <title>Draft Genome Sequence of Salimicrobium sp. Strain MJ3, Isolated from Myulchi-Jeot, Korean Fermented Seafood.</title>
        <authorList>
            <person name="Lee S.H."/>
            <person name="Jung J.Y."/>
            <person name="Jeon C.O."/>
        </authorList>
    </citation>
    <scope>NUCLEOTIDE SEQUENCE [LARGE SCALE GENOMIC DNA]</scope>
    <source>
        <strain evidence="20 21">MJ3</strain>
    </source>
</reference>
<keyword evidence="21" id="KW-1185">Reference proteome</keyword>
<dbReference type="InterPro" id="IPR008972">
    <property type="entry name" value="Cupredoxin"/>
</dbReference>
<dbReference type="InterPro" id="IPR045187">
    <property type="entry name" value="CcO_II"/>
</dbReference>
<feature type="compositionally biased region" description="Acidic residues" evidence="15">
    <location>
        <begin position="289"/>
        <end position="298"/>
    </location>
</feature>
<protein>
    <recommendedName>
        <fullName evidence="4 14">Quinol oxidase subunit 2</fullName>
        <ecNumber evidence="14">1.10.3.-</ecNumber>
    </recommendedName>
</protein>
<keyword evidence="11 16" id="KW-1133">Transmembrane helix</keyword>
<evidence type="ECO:0000256" key="16">
    <source>
        <dbReference type="SAM" id="Phobius"/>
    </source>
</evidence>
<dbReference type="InterPro" id="IPR034227">
    <property type="entry name" value="CuRO_UO_II"/>
</dbReference>
<evidence type="ECO:0000256" key="3">
    <source>
        <dbReference type="ARBA" id="ARBA00007866"/>
    </source>
</evidence>
<name>K2GBF3_9BACI</name>
<dbReference type="GO" id="GO:0009486">
    <property type="term" value="F:cytochrome bo3 ubiquinol oxidase activity"/>
    <property type="evidence" value="ECO:0007669"/>
    <property type="project" value="InterPro"/>
</dbReference>
<dbReference type="SUPFAM" id="SSF49503">
    <property type="entry name" value="Cupredoxins"/>
    <property type="match status" value="1"/>
</dbReference>
<sequence length="298" mass="34202">MKKQWLFSGLLLSFLLFLSGCEPLTVFDPMGPQAALLKDIIWISIWTMLFVVVVVFVILIYILVKYRSTKTPSDYRPPIVKGNIWVEITTIGIPVLIIVFLSFVSVQSTYEAESVPKQFKDEEPMVIYAASSNWKWHFSYPEEDIETVNYLFLPTDRPVEFRLYSFDAISSFWIPQLAGQKYAMTGMITTLNLAATEEGEMQGRNANFSGEGFAEQTFNVSAVSQKEFDEWVKEVKNTAEPLDEKTFNKLLEPGHLGQKTFSSTHLDFSPPPEEHGEMSEEEMKKEMEQEMEQEQSDH</sequence>
<keyword evidence="10 14" id="KW-0249">Electron transport</keyword>
<evidence type="ECO:0000259" key="18">
    <source>
        <dbReference type="PROSITE" id="PS50999"/>
    </source>
</evidence>